<dbReference type="PANTHER" id="PTHR37543:SF1">
    <property type="entry name" value="CCCH ZINC FINGER DNA BINDING PROTEIN (AFU_ORTHOLOGUE AFUA_5G12760)"/>
    <property type="match status" value="1"/>
</dbReference>
<reference evidence="3" key="1">
    <citation type="journal article" date="2021" name="Genome Biol. Evol.">
        <title>The assembled and annotated genome of the fairy-ring fungus Marasmius oreades.</title>
        <authorList>
            <person name="Hiltunen M."/>
            <person name="Ament-Velasquez S.L."/>
            <person name="Johannesson H."/>
        </authorList>
    </citation>
    <scope>NUCLEOTIDE SEQUENCE</scope>
    <source>
        <strain evidence="3">03SP1</strain>
    </source>
</reference>
<sequence>MVRVIDNLTPSPFMIRRPGETSSTTSYVSLFLFFFEATILTDLGIAAAADSTVKHNGELERRIEELELQLAFYKRAHSVAVETSDTQKIQIATLNKQISSLDAFQTDLSPLIHCVLNGDEIFFSQVFLINGFQGGLRAAQLLTKAIAEYLSTEDLQLFTRISFWVTLFVNKIQLRNTLINQNICTHEQLDAFFSGFTQTSPRFIIVDVAGEGGADAKIKEYIATYACFPQTLRMLVGGCYTRNYNGLFSGLEGDALLGKVVMLHSGSPEAVRELQRLKIPSGLEVEGLFLETQTFLGQPPRPAPLQLENFNSAPSNGGLASPQSPIRGNGRVIDLALPLHKRTYLLPHLLLALPHKYASL</sequence>
<dbReference type="Proteomes" id="UP001049176">
    <property type="component" value="Chromosome 2"/>
</dbReference>
<dbReference type="AlphaFoldDB" id="A0A9P8AD15"/>
<dbReference type="OrthoDB" id="2270193at2759"/>
<organism evidence="3 4">
    <name type="scientific">Marasmius oreades</name>
    <name type="common">fairy-ring Marasmius</name>
    <dbReference type="NCBI Taxonomy" id="181124"/>
    <lineage>
        <taxon>Eukaryota</taxon>
        <taxon>Fungi</taxon>
        <taxon>Dikarya</taxon>
        <taxon>Basidiomycota</taxon>
        <taxon>Agaricomycotina</taxon>
        <taxon>Agaricomycetes</taxon>
        <taxon>Agaricomycetidae</taxon>
        <taxon>Agaricales</taxon>
        <taxon>Marasmiineae</taxon>
        <taxon>Marasmiaceae</taxon>
        <taxon>Marasmius</taxon>
    </lineage>
</organism>
<evidence type="ECO:0000256" key="1">
    <source>
        <dbReference type="SAM" id="Coils"/>
    </source>
</evidence>
<accession>A0A9P8AD15</accession>
<dbReference type="EMBL" id="CM032182">
    <property type="protein sequence ID" value="KAG7097122.1"/>
    <property type="molecule type" value="Genomic_DNA"/>
</dbReference>
<comment type="caution">
    <text evidence="3">The sequence shown here is derived from an EMBL/GenBank/DDBJ whole genome shotgun (WGS) entry which is preliminary data.</text>
</comment>
<proteinExistence type="predicted"/>
<keyword evidence="4" id="KW-1185">Reference proteome</keyword>
<feature type="coiled-coil region" evidence="1">
    <location>
        <begin position="49"/>
        <end position="76"/>
    </location>
</feature>
<evidence type="ECO:0000313" key="3">
    <source>
        <dbReference type="EMBL" id="KAG7097122.1"/>
    </source>
</evidence>
<feature type="domain" description="DUF7923" evidence="2">
    <location>
        <begin position="109"/>
        <end position="281"/>
    </location>
</feature>
<keyword evidence="1" id="KW-0175">Coiled coil</keyword>
<dbReference type="KEGG" id="more:E1B28_004500"/>
<evidence type="ECO:0000313" key="4">
    <source>
        <dbReference type="Proteomes" id="UP001049176"/>
    </source>
</evidence>
<dbReference type="Pfam" id="PF25540">
    <property type="entry name" value="DUF7923"/>
    <property type="match status" value="1"/>
</dbReference>
<gene>
    <name evidence="3" type="ORF">E1B28_004500</name>
</gene>
<dbReference type="PANTHER" id="PTHR37543">
    <property type="entry name" value="CCCH ZINC FINGER DNA BINDING PROTEIN (AFU_ORTHOLOGUE AFUA_5G12760)"/>
    <property type="match status" value="1"/>
</dbReference>
<name>A0A9P8AD15_9AGAR</name>
<dbReference type="GeneID" id="66073576"/>
<evidence type="ECO:0000259" key="2">
    <source>
        <dbReference type="Pfam" id="PF25540"/>
    </source>
</evidence>
<dbReference type="InterPro" id="IPR057683">
    <property type="entry name" value="DUF7923"/>
</dbReference>
<dbReference type="RefSeq" id="XP_043013592.1">
    <property type="nucleotide sequence ID" value="XM_043148990.1"/>
</dbReference>
<protein>
    <recommendedName>
        <fullName evidence="2">DUF7923 domain-containing protein</fullName>
    </recommendedName>
</protein>